<comment type="caution">
    <text evidence="1">The sequence shown here is derived from an EMBL/GenBank/DDBJ whole genome shotgun (WGS) entry which is preliminary data.</text>
</comment>
<organism evidence="1 2">
    <name type="scientific">Paenibacillus baimaensis</name>
    <dbReference type="NCBI Taxonomy" id="2982185"/>
    <lineage>
        <taxon>Bacteria</taxon>
        <taxon>Bacillati</taxon>
        <taxon>Bacillota</taxon>
        <taxon>Bacilli</taxon>
        <taxon>Bacillales</taxon>
        <taxon>Paenibacillaceae</taxon>
        <taxon>Paenibacillus</taxon>
    </lineage>
</organism>
<dbReference type="Gene3D" id="3.40.50.720">
    <property type="entry name" value="NAD(P)-binding Rossmann-like Domain"/>
    <property type="match status" value="1"/>
</dbReference>
<proteinExistence type="predicted"/>
<evidence type="ECO:0000313" key="2">
    <source>
        <dbReference type="Proteomes" id="UP001652445"/>
    </source>
</evidence>
<accession>A0ABT2UHX9</accession>
<reference evidence="1 2" key="1">
    <citation type="submission" date="2022-09" db="EMBL/GenBank/DDBJ databases">
        <authorList>
            <person name="Han X.L."/>
            <person name="Wang Q."/>
            <person name="Lu T."/>
        </authorList>
    </citation>
    <scope>NUCLEOTIDE SEQUENCE [LARGE SCALE GENOMIC DNA]</scope>
    <source>
        <strain evidence="1 2">WQ 127069</strain>
    </source>
</reference>
<keyword evidence="2" id="KW-1185">Reference proteome</keyword>
<name>A0ABT2UHX9_9BACL</name>
<dbReference type="Proteomes" id="UP001652445">
    <property type="component" value="Unassembled WGS sequence"/>
</dbReference>
<evidence type="ECO:0000313" key="1">
    <source>
        <dbReference type="EMBL" id="MCU6794254.1"/>
    </source>
</evidence>
<dbReference type="EMBL" id="JAOQIO010000077">
    <property type="protein sequence ID" value="MCU6794254.1"/>
    <property type="molecule type" value="Genomic_DNA"/>
</dbReference>
<protein>
    <submittedName>
        <fullName evidence="1">Uncharacterized protein</fullName>
    </submittedName>
</protein>
<sequence>MTPPQIAAAISRRTIPYVQIPLETIRQHNEILARLYQWLNDEGYEVDIAAARKLLPQLMDFNTWLEKQGKAKFEALLRTQHT</sequence>
<gene>
    <name evidence="1" type="ORF">OB236_19285</name>
</gene>
<dbReference type="RefSeq" id="WP_262685440.1">
    <property type="nucleotide sequence ID" value="NZ_JAOQIO010000077.1"/>
</dbReference>